<keyword evidence="2" id="KW-0328">Glycosyltransferase</keyword>
<dbReference type="SUPFAM" id="SSF53271">
    <property type="entry name" value="PRTase-like"/>
    <property type="match status" value="1"/>
</dbReference>
<dbReference type="PANTHER" id="PTHR43218">
    <property type="entry name" value="PHOSPHORIBOSYLTRANSFERASE-RELATED"/>
    <property type="match status" value="1"/>
</dbReference>
<dbReference type="InterPro" id="IPR029057">
    <property type="entry name" value="PRTase-like"/>
</dbReference>
<evidence type="ECO:0000259" key="1">
    <source>
        <dbReference type="Pfam" id="PF00156"/>
    </source>
</evidence>
<dbReference type="Proteomes" id="UP001518989">
    <property type="component" value="Unassembled WGS sequence"/>
</dbReference>
<keyword evidence="2" id="KW-0808">Transferase</keyword>
<dbReference type="Pfam" id="PF00156">
    <property type="entry name" value="Pribosyltran"/>
    <property type="match status" value="1"/>
</dbReference>
<organism evidence="2 3">
    <name type="scientific">Roseomonas haemaphysalidis</name>
    <dbReference type="NCBI Taxonomy" id="2768162"/>
    <lineage>
        <taxon>Bacteria</taxon>
        <taxon>Pseudomonadati</taxon>
        <taxon>Pseudomonadota</taxon>
        <taxon>Alphaproteobacteria</taxon>
        <taxon>Acetobacterales</taxon>
        <taxon>Roseomonadaceae</taxon>
        <taxon>Roseomonas</taxon>
    </lineage>
</organism>
<name>A0ABS3KRX1_9PROT</name>
<accession>A0ABS3KRX1</accession>
<evidence type="ECO:0000313" key="2">
    <source>
        <dbReference type="EMBL" id="MBO1080214.1"/>
    </source>
</evidence>
<reference evidence="2 3" key="1">
    <citation type="submission" date="2020-09" db="EMBL/GenBank/DDBJ databases">
        <title>Roseomonas.</title>
        <authorList>
            <person name="Zhu W."/>
        </authorList>
    </citation>
    <scope>NUCLEOTIDE SEQUENCE [LARGE SCALE GENOMIC DNA]</scope>
    <source>
        <strain evidence="2 3">573</strain>
    </source>
</reference>
<dbReference type="GO" id="GO:0016757">
    <property type="term" value="F:glycosyltransferase activity"/>
    <property type="evidence" value="ECO:0007669"/>
    <property type="project" value="UniProtKB-KW"/>
</dbReference>
<protein>
    <submittedName>
        <fullName evidence="2">Phosphoribosyltransferase</fullName>
    </submittedName>
</protein>
<sequence>MEPLPDFWQRYEATPPSGASARMPDGRFLAMPLRDYGAIGVLGFIANQASFAVLRPICGWMAAAARGFGAEAVLGLPTLGHVFGPPVAEALGHPHWVAAGYSRKNWYDSAFSAPTSSSTAPDARRMWLDPRVLHRLRGRRVLLVDDVVSTGSSAHAGLALLATAGVRPVGLCVAMAQGDRWRAGWPGDVPVAAAFATPLFRRGDDGSWQADLASRADVILPGKDA</sequence>
<dbReference type="CDD" id="cd06223">
    <property type="entry name" value="PRTases_typeI"/>
    <property type="match status" value="1"/>
</dbReference>
<evidence type="ECO:0000313" key="3">
    <source>
        <dbReference type="Proteomes" id="UP001518989"/>
    </source>
</evidence>
<dbReference type="NCBIfam" id="NF004689">
    <property type="entry name" value="PRK06031.1"/>
    <property type="match status" value="1"/>
</dbReference>
<dbReference type="InterPro" id="IPR000836">
    <property type="entry name" value="PRTase_dom"/>
</dbReference>
<dbReference type="EMBL" id="JACTNG010000007">
    <property type="protein sequence ID" value="MBO1080214.1"/>
    <property type="molecule type" value="Genomic_DNA"/>
</dbReference>
<proteinExistence type="predicted"/>
<dbReference type="RefSeq" id="WP_207418056.1">
    <property type="nucleotide sequence ID" value="NZ_CP061177.1"/>
</dbReference>
<keyword evidence="3" id="KW-1185">Reference proteome</keyword>
<feature type="domain" description="Phosphoribosyltransferase" evidence="1">
    <location>
        <begin position="72"/>
        <end position="181"/>
    </location>
</feature>
<gene>
    <name evidence="2" type="ORF">IAI61_14335</name>
</gene>
<dbReference type="PANTHER" id="PTHR43218:SF1">
    <property type="entry name" value="PHOSPHORIBOSYLTRANSFERASE"/>
    <property type="match status" value="1"/>
</dbReference>
<dbReference type="Gene3D" id="3.40.50.2020">
    <property type="match status" value="1"/>
</dbReference>
<comment type="caution">
    <text evidence="2">The sequence shown here is derived from an EMBL/GenBank/DDBJ whole genome shotgun (WGS) entry which is preliminary data.</text>
</comment>